<evidence type="ECO:0000256" key="2">
    <source>
        <dbReference type="ARBA" id="ARBA00010488"/>
    </source>
</evidence>
<dbReference type="InterPro" id="IPR051612">
    <property type="entry name" value="Teichoic_Acid_Biosynth"/>
</dbReference>
<dbReference type="EMBL" id="JACWMT010000001">
    <property type="protein sequence ID" value="MBD1270231.1"/>
    <property type="molecule type" value="Genomic_DNA"/>
</dbReference>
<keyword evidence="6" id="KW-0472">Membrane</keyword>
<dbReference type="Gene3D" id="3.40.50.11820">
    <property type="match status" value="2"/>
</dbReference>
<comment type="similarity">
    <text evidence="2">Belongs to the CDP-glycerol glycerophosphotransferase family.</text>
</comment>
<dbReference type="Gene3D" id="3.40.50.12580">
    <property type="match status" value="2"/>
</dbReference>
<comment type="caution">
    <text evidence="7">The sequence shown here is derived from an EMBL/GenBank/DDBJ whole genome shotgun (WGS) entry which is preliminary data.</text>
</comment>
<dbReference type="PANTHER" id="PTHR37316:SF3">
    <property type="entry name" value="TEICHOIC ACID GLYCEROL-PHOSPHATE TRANSFERASE"/>
    <property type="match status" value="1"/>
</dbReference>
<reference evidence="8 9" key="1">
    <citation type="submission" date="2020-07" db="EMBL/GenBank/DDBJ databases">
        <title>Sequencing the genomes of 1000 actinobacteria strains.</title>
        <authorList>
            <person name="Klenk H.-P."/>
        </authorList>
    </citation>
    <scope>NUCLEOTIDE SEQUENCE [LARGE SCALE GENOMIC DNA]</scope>
    <source>
        <strain evidence="8 9">DSM 19087</strain>
    </source>
</reference>
<keyword evidence="4 7" id="KW-0808">Transferase</keyword>
<evidence type="ECO:0000313" key="7">
    <source>
        <dbReference type="EMBL" id="MBD1270231.1"/>
    </source>
</evidence>
<evidence type="ECO:0000256" key="3">
    <source>
        <dbReference type="ARBA" id="ARBA00022475"/>
    </source>
</evidence>
<dbReference type="AlphaFoldDB" id="A0A8I0KGY2"/>
<dbReference type="GO" id="GO:0047355">
    <property type="term" value="F:CDP-glycerol glycerophosphotransferase activity"/>
    <property type="evidence" value="ECO:0007669"/>
    <property type="project" value="UniProtKB-EC"/>
</dbReference>
<keyword evidence="5" id="KW-0777">Teichoic acid biosynthesis</keyword>
<evidence type="ECO:0000256" key="1">
    <source>
        <dbReference type="ARBA" id="ARBA00004202"/>
    </source>
</evidence>
<dbReference type="EMBL" id="JACBZN010000001">
    <property type="protein sequence ID" value="NYI39111.1"/>
    <property type="molecule type" value="Genomic_DNA"/>
</dbReference>
<organism evidence="7 10">
    <name type="scientific">Aeromicrobium tamlense</name>
    <dbReference type="NCBI Taxonomy" id="375541"/>
    <lineage>
        <taxon>Bacteria</taxon>
        <taxon>Bacillati</taxon>
        <taxon>Actinomycetota</taxon>
        <taxon>Actinomycetes</taxon>
        <taxon>Propionibacteriales</taxon>
        <taxon>Nocardioidaceae</taxon>
        <taxon>Aeromicrobium</taxon>
    </lineage>
</organism>
<evidence type="ECO:0000313" key="10">
    <source>
        <dbReference type="Proteomes" id="UP000659061"/>
    </source>
</evidence>
<accession>A0A8I0KGY2</accession>
<evidence type="ECO:0000256" key="5">
    <source>
        <dbReference type="ARBA" id="ARBA00022944"/>
    </source>
</evidence>
<comment type="subcellular location">
    <subcellularLocation>
        <location evidence="1">Cell membrane</location>
        <topology evidence="1">Peripheral membrane protein</topology>
    </subcellularLocation>
</comment>
<sequence>MAPRIPAALRARLARVKRAVTRGDDAAPPIVDAVRVAVDADGRVTLAGTARDGMVVDAVTLQVRGGGAKVKVPASGRAEFAVTADVPDRAPTSSHSIDVQLHLKSAAGKKVTRRLTAGPGDRSAIVSEIGETRERPVWWYATRDGYLSIRVGVQRIPKILTKVTAVRGSAHGFAFEADLITMHADGRNAELEVTVRATEFAHRLPLQVGAGTRDPLSREITHPIAGAIDVTALVAAGMPANEQSVDIAVVVDGNDGTPLRRGLAVPGDLRGFRRLKPLTGSDEGFTQVLVPFLTFKSKNLSFARELFTRDAHRYLTRLRRLGPLWTVIRAFSSVWVVGETPYKAQDAGFHLFRWVRQQHPGRRAYYVITEDSPERANVDPLGNVVTVRSREHIRACFMARRFVTTHNASFVLATSDRRAVRWMRGNRVFLQHGVLGTKNMAETYGRLSPAFHTDFVHVSSPRERELMINDLRYRPQQVRVTGLSRFDRLLEPTEQPPRGILVIPTWRDWLSRPAAFEESEFLERWRAFLTSEPIRQAIAEGLPVTVILHPNMRFFGDALAVEGATVLRQGDVDVQTLLRSHAAMVTDYSSVGFDFSFQGRPVFYHQFDRQRFLGKRPSHLDLDLDLPGDVFREVEPLAEAVVASWRAGFPQDAEHARRSALFLEPATGSYSEQVFESVRTARSAWVPLWRLRDSSYGRRTYRAFRKGRLFQPSMKAIAAVGRMLPRRDLVVLESDTGRAVADSPRAIYEELVCRGAPFRYVWSTRSTFRPLDVTTRKVEPGSPAFHWHLSRARYWVNNQNFGPVVKPAKGTTYLQTWHGTPLKRMQYDAVSTTGRAPGYLERVSAKTATWSMLLSPSPYATEAFRSAFRYEGRVLEAGYPRNDVLARDAKEVGEVTRRRLGLRPEDRVVLYAPTFRDDVKQGKQFVWDGALEWEPLVEGLDEDTVILVRRHSVVRGSLKIPPELAHRVLNVSSYPDMQDLLCVADVLVTDYSSVMFDYAILDRPIVLFCYDLAHYRDDLRGFYLDFEAEAPGPIVATQEELRAALLEAEGHGDAYATRRHEFRQRFAPLDDGHAAERVVDEVFGS</sequence>
<gene>
    <name evidence="8" type="ORF">BJ975_002486</name>
    <name evidence="7" type="ORF">IDH50_08315</name>
</gene>
<keyword evidence="3" id="KW-1003">Cell membrane</keyword>
<proteinExistence type="inferred from homology"/>
<dbReference type="Pfam" id="PF04464">
    <property type="entry name" value="Glyphos_transf"/>
    <property type="match status" value="2"/>
</dbReference>
<dbReference type="EC" id="2.7.8.12" evidence="8"/>
<evidence type="ECO:0000313" key="8">
    <source>
        <dbReference type="EMBL" id="NYI39111.1"/>
    </source>
</evidence>
<evidence type="ECO:0000313" key="9">
    <source>
        <dbReference type="Proteomes" id="UP000587211"/>
    </source>
</evidence>
<evidence type="ECO:0000256" key="6">
    <source>
        <dbReference type="ARBA" id="ARBA00023136"/>
    </source>
</evidence>
<dbReference type="SUPFAM" id="SSF53756">
    <property type="entry name" value="UDP-Glycosyltransferase/glycogen phosphorylase"/>
    <property type="match status" value="2"/>
</dbReference>
<dbReference type="Proteomes" id="UP000587211">
    <property type="component" value="Unassembled WGS sequence"/>
</dbReference>
<dbReference type="InterPro" id="IPR043148">
    <property type="entry name" value="TagF_C"/>
</dbReference>
<keyword evidence="9" id="KW-1185">Reference proteome</keyword>
<dbReference type="GO" id="GO:0005886">
    <property type="term" value="C:plasma membrane"/>
    <property type="evidence" value="ECO:0007669"/>
    <property type="project" value="UniProtKB-SubCell"/>
</dbReference>
<dbReference type="Proteomes" id="UP000659061">
    <property type="component" value="Unassembled WGS sequence"/>
</dbReference>
<reference evidence="7" key="2">
    <citation type="submission" date="2020-09" db="EMBL/GenBank/DDBJ databases">
        <title>Novel species in genus Aeromicrobium.</title>
        <authorList>
            <person name="Zhang G."/>
        </authorList>
    </citation>
    <scope>NUCLEOTIDE SEQUENCE</scope>
    <source>
        <strain evidence="7">SSW1-57</strain>
    </source>
</reference>
<dbReference type="PANTHER" id="PTHR37316">
    <property type="entry name" value="TEICHOIC ACID GLYCEROL-PHOSPHATE PRIMASE"/>
    <property type="match status" value="1"/>
</dbReference>
<dbReference type="RefSeq" id="WP_179426409.1">
    <property type="nucleotide sequence ID" value="NZ_BAAAMP010000002.1"/>
</dbReference>
<name>A0A8I0KGY2_9ACTN</name>
<dbReference type="GO" id="GO:0019350">
    <property type="term" value="P:teichoic acid biosynthetic process"/>
    <property type="evidence" value="ECO:0007669"/>
    <property type="project" value="UniProtKB-KW"/>
</dbReference>
<protein>
    <submittedName>
        <fullName evidence="7 8">CDP-glycerol glycerophosphotransferase</fullName>
        <ecNumber evidence="8">2.7.8.12</ecNumber>
    </submittedName>
</protein>
<dbReference type="InterPro" id="IPR007554">
    <property type="entry name" value="Glycerophosphate_synth"/>
</dbReference>
<evidence type="ECO:0000256" key="4">
    <source>
        <dbReference type="ARBA" id="ARBA00022679"/>
    </source>
</evidence>
<dbReference type="InterPro" id="IPR043149">
    <property type="entry name" value="TagF_N"/>
</dbReference>